<keyword evidence="4" id="KW-1185">Reference proteome</keyword>
<feature type="transmembrane region" description="Helical" evidence="2">
    <location>
        <begin position="51"/>
        <end position="71"/>
    </location>
</feature>
<evidence type="ECO:0000256" key="1">
    <source>
        <dbReference type="SAM" id="MobiDB-lite"/>
    </source>
</evidence>
<dbReference type="Proteomes" id="UP001152049">
    <property type="component" value="Unassembled WGS sequence"/>
</dbReference>
<evidence type="ECO:0000313" key="3">
    <source>
        <dbReference type="EMBL" id="KAJ4266213.1"/>
    </source>
</evidence>
<dbReference type="AlphaFoldDB" id="A0A9W8S8I4"/>
<accession>A0A9W8S8I4</accession>
<reference evidence="3" key="1">
    <citation type="submission" date="2022-09" db="EMBL/GenBank/DDBJ databases">
        <title>Fusarium specimens isolated from Avocado Roots.</title>
        <authorList>
            <person name="Stajich J."/>
            <person name="Roper C."/>
            <person name="Heimlech-Rivalta G."/>
        </authorList>
    </citation>
    <scope>NUCLEOTIDE SEQUENCE</scope>
    <source>
        <strain evidence="3">CF00136</strain>
    </source>
</reference>
<protein>
    <submittedName>
        <fullName evidence="3">Uncharacterized protein</fullName>
    </submittedName>
</protein>
<feature type="compositionally biased region" description="Polar residues" evidence="1">
    <location>
        <begin position="1"/>
        <end position="10"/>
    </location>
</feature>
<dbReference type="EMBL" id="JAOQAZ010000005">
    <property type="protein sequence ID" value="KAJ4266213.1"/>
    <property type="molecule type" value="Genomic_DNA"/>
</dbReference>
<name>A0A9W8S8I4_9HYPO</name>
<keyword evidence="2" id="KW-0812">Transmembrane</keyword>
<keyword evidence="2" id="KW-0472">Membrane</keyword>
<sequence>MASLHNQSQDMEQERASEKPSYLGEANTVPIVQSVDDGGNDWKNEPDNRLWSGHLIAVIAMGLDFAGIFLIECPKEVEQFKSWSSWSIALIAAIGMFLAYFDRPSNYLDLAGP</sequence>
<proteinExistence type="predicted"/>
<comment type="caution">
    <text evidence="3">The sequence shown here is derived from an EMBL/GenBank/DDBJ whole genome shotgun (WGS) entry which is preliminary data.</text>
</comment>
<evidence type="ECO:0000313" key="4">
    <source>
        <dbReference type="Proteomes" id="UP001152049"/>
    </source>
</evidence>
<feature type="region of interest" description="Disordered" evidence="1">
    <location>
        <begin position="1"/>
        <end position="22"/>
    </location>
</feature>
<keyword evidence="2" id="KW-1133">Transmembrane helix</keyword>
<feature type="transmembrane region" description="Helical" evidence="2">
    <location>
        <begin position="83"/>
        <end position="101"/>
    </location>
</feature>
<organism evidence="3 4">
    <name type="scientific">Fusarium torreyae</name>
    <dbReference type="NCBI Taxonomy" id="1237075"/>
    <lineage>
        <taxon>Eukaryota</taxon>
        <taxon>Fungi</taxon>
        <taxon>Dikarya</taxon>
        <taxon>Ascomycota</taxon>
        <taxon>Pezizomycotina</taxon>
        <taxon>Sordariomycetes</taxon>
        <taxon>Hypocreomycetidae</taxon>
        <taxon>Hypocreales</taxon>
        <taxon>Nectriaceae</taxon>
        <taxon>Fusarium</taxon>
    </lineage>
</organism>
<evidence type="ECO:0000256" key="2">
    <source>
        <dbReference type="SAM" id="Phobius"/>
    </source>
</evidence>
<gene>
    <name evidence="3" type="ORF">NW762_004194</name>
</gene>